<feature type="compositionally biased region" description="Basic and acidic residues" evidence="1">
    <location>
        <begin position="745"/>
        <end position="769"/>
    </location>
</feature>
<feature type="region of interest" description="Disordered" evidence="1">
    <location>
        <begin position="745"/>
        <end position="783"/>
    </location>
</feature>
<evidence type="ECO:0000313" key="3">
    <source>
        <dbReference type="Proteomes" id="UP001630127"/>
    </source>
</evidence>
<feature type="compositionally biased region" description="Polar residues" evidence="1">
    <location>
        <begin position="205"/>
        <end position="238"/>
    </location>
</feature>
<feature type="compositionally biased region" description="Basic and acidic residues" evidence="1">
    <location>
        <begin position="126"/>
        <end position="151"/>
    </location>
</feature>
<feature type="compositionally biased region" description="Basic and acidic residues" evidence="1">
    <location>
        <begin position="75"/>
        <end position="107"/>
    </location>
</feature>
<proteinExistence type="predicted"/>
<organism evidence="2 3">
    <name type="scientific">Cinchona calisaya</name>
    <dbReference type="NCBI Taxonomy" id="153742"/>
    <lineage>
        <taxon>Eukaryota</taxon>
        <taxon>Viridiplantae</taxon>
        <taxon>Streptophyta</taxon>
        <taxon>Embryophyta</taxon>
        <taxon>Tracheophyta</taxon>
        <taxon>Spermatophyta</taxon>
        <taxon>Magnoliopsida</taxon>
        <taxon>eudicotyledons</taxon>
        <taxon>Gunneridae</taxon>
        <taxon>Pentapetalae</taxon>
        <taxon>asterids</taxon>
        <taxon>lamiids</taxon>
        <taxon>Gentianales</taxon>
        <taxon>Rubiaceae</taxon>
        <taxon>Cinchonoideae</taxon>
        <taxon>Cinchoneae</taxon>
        <taxon>Cinchona</taxon>
    </lineage>
</organism>
<evidence type="ECO:0000313" key="2">
    <source>
        <dbReference type="EMBL" id="KAL3507787.1"/>
    </source>
</evidence>
<evidence type="ECO:0000256" key="1">
    <source>
        <dbReference type="SAM" id="MobiDB-lite"/>
    </source>
</evidence>
<feature type="region of interest" description="Disordered" evidence="1">
    <location>
        <begin position="464"/>
        <end position="508"/>
    </location>
</feature>
<accession>A0ABD2YNB9</accession>
<feature type="compositionally biased region" description="Basic and acidic residues" evidence="1">
    <location>
        <begin position="468"/>
        <end position="490"/>
    </location>
</feature>
<feature type="region of interest" description="Disordered" evidence="1">
    <location>
        <begin position="304"/>
        <end position="325"/>
    </location>
</feature>
<sequence>MWGLKVFKRMSRRSYGLERSKRLRVVMMGIIGVWDYPNLGRKVVSELSMRALRNIKHLNMRNEMGNQNASGIKEEEKAAAEVQEKPQEAAHENVVKGESKDFHEKTAELLPSDDLSVNKDSSAQRLESDEKEQGNKESEHSSRHPETETESNHPVNQENSVDKADSRYDGANYEEPLDSNLEEIMPINDKVEGNDRETDGGEVENTYTNSESKNTFQDSESVDVTTTPLEDHQSLSSHNEGEEVEVLQLSLSCHMEEKQNNQNEINRDENRDDLVLDESSCIEDKSLEMNIGIEKCDSKVTEEKVQNGHGNDGDIQLPHKENLSDISSSPTEIVIEVSPIDTSSETPEPTEKHIVHAEEINLECGRSENPEKEPDTDRPQFSEQIVNQLIGNATSPMIEDETCIKENGEENMAKMTSRSESENVYQTEGIKVIQTTAEQEKEQSSDTQVVVVMMPETYLASNGLTSIDKCDEGGKASDKLLGEETEKRSYDSSSARNSRHNAGTAEESVRSFQSLEGENYLVPVSPTLPFNGENGSSADSYTSSFNHQWSNGLCSEAAEDWNKSTVNLKQYSTSDDFVSEVSTFNAQKASTQTVDPCNANHFQELEQNVQENSGKEADYKQHLISESASRISIESNPDHPVTQVKLRKSPSFEFGIPLDARSEESDQTPLLVRDKSLARTFSSGHANIRFQNTIIATDYGRKSLDYEPVLVEEKTIRMERSNSDVSRDSFMSLLRKDVKQSVELASEKKESHVAEKKALESESSSEEHALTSVKTSGKRKPRSSLFSACICCTAAIH</sequence>
<keyword evidence="3" id="KW-1185">Reference proteome</keyword>
<comment type="caution">
    <text evidence="2">The sequence shown here is derived from an EMBL/GenBank/DDBJ whole genome shotgun (WGS) entry which is preliminary data.</text>
</comment>
<feature type="region of interest" description="Disordered" evidence="1">
    <location>
        <begin position="75"/>
        <end position="245"/>
    </location>
</feature>
<name>A0ABD2YNB9_9GENT</name>
<protein>
    <submittedName>
        <fullName evidence="2">Uncharacterized protein</fullName>
    </submittedName>
</protein>
<dbReference type="Proteomes" id="UP001630127">
    <property type="component" value="Unassembled WGS sequence"/>
</dbReference>
<feature type="compositionally biased region" description="Basic and acidic residues" evidence="1">
    <location>
        <begin position="189"/>
        <end position="199"/>
    </location>
</feature>
<dbReference type="EMBL" id="JBJUIK010000013">
    <property type="protein sequence ID" value="KAL3507787.1"/>
    <property type="molecule type" value="Genomic_DNA"/>
</dbReference>
<reference evidence="2 3" key="1">
    <citation type="submission" date="2024-11" db="EMBL/GenBank/DDBJ databases">
        <title>A near-complete genome assembly of Cinchona calisaya.</title>
        <authorList>
            <person name="Lian D.C."/>
            <person name="Zhao X.W."/>
            <person name="Wei L."/>
        </authorList>
    </citation>
    <scope>NUCLEOTIDE SEQUENCE [LARGE SCALE GENOMIC DNA]</scope>
    <source>
        <tissue evidence="2">Nenye</tissue>
    </source>
</reference>
<dbReference type="AlphaFoldDB" id="A0ABD2YNB9"/>
<gene>
    <name evidence="2" type="ORF">ACH5RR_033169</name>
</gene>